<dbReference type="SUPFAM" id="SSF56104">
    <property type="entry name" value="SAICAR synthase-like"/>
    <property type="match status" value="1"/>
</dbReference>
<protein>
    <recommendedName>
        <fullName evidence="4">Kinase</fullName>
        <ecNumber evidence="4">2.7.-.-</ecNumber>
    </recommendedName>
</protein>
<evidence type="ECO:0000256" key="2">
    <source>
        <dbReference type="ARBA" id="ARBA00022679"/>
    </source>
</evidence>
<comment type="caution">
    <text evidence="6">The sequence shown here is derived from an EMBL/GenBank/DDBJ whole genome shotgun (WGS) entry which is preliminary data.</text>
</comment>
<feature type="compositionally biased region" description="Low complexity" evidence="5">
    <location>
        <begin position="299"/>
        <end position="313"/>
    </location>
</feature>
<accession>A0ABD0YZ21</accession>
<dbReference type="Gene3D" id="3.30.470.160">
    <property type="entry name" value="Inositol polyphosphate kinase"/>
    <property type="match status" value="1"/>
</dbReference>
<organism evidence="6 7">
    <name type="scientific">Ranatra chinensis</name>
    <dbReference type="NCBI Taxonomy" id="642074"/>
    <lineage>
        <taxon>Eukaryota</taxon>
        <taxon>Metazoa</taxon>
        <taxon>Ecdysozoa</taxon>
        <taxon>Arthropoda</taxon>
        <taxon>Hexapoda</taxon>
        <taxon>Insecta</taxon>
        <taxon>Pterygota</taxon>
        <taxon>Neoptera</taxon>
        <taxon>Paraneoptera</taxon>
        <taxon>Hemiptera</taxon>
        <taxon>Heteroptera</taxon>
        <taxon>Panheteroptera</taxon>
        <taxon>Nepomorpha</taxon>
        <taxon>Nepidae</taxon>
        <taxon>Ranatrinae</taxon>
        <taxon>Ranatra</taxon>
    </lineage>
</organism>
<dbReference type="EC" id="2.7.-.-" evidence="4"/>
<dbReference type="GO" id="GO:0016301">
    <property type="term" value="F:kinase activity"/>
    <property type="evidence" value="ECO:0007669"/>
    <property type="project" value="UniProtKB-KW"/>
</dbReference>
<keyword evidence="7" id="KW-1185">Reference proteome</keyword>
<dbReference type="InterPro" id="IPR038286">
    <property type="entry name" value="IPK_sf"/>
</dbReference>
<reference evidence="6 7" key="1">
    <citation type="submission" date="2024-07" db="EMBL/GenBank/DDBJ databases">
        <title>Chromosome-level genome assembly of the water stick insect Ranatra chinensis (Heteroptera: Nepidae).</title>
        <authorList>
            <person name="Liu X."/>
        </authorList>
    </citation>
    <scope>NUCLEOTIDE SEQUENCE [LARGE SCALE GENOMIC DNA]</scope>
    <source>
        <strain evidence="6">Cailab_2021Rc</strain>
        <tissue evidence="6">Muscle</tissue>
    </source>
</reference>
<evidence type="ECO:0000313" key="7">
    <source>
        <dbReference type="Proteomes" id="UP001558652"/>
    </source>
</evidence>
<name>A0ABD0YZ21_9HEMI</name>
<evidence type="ECO:0000256" key="1">
    <source>
        <dbReference type="ARBA" id="ARBA00007374"/>
    </source>
</evidence>
<dbReference type="InterPro" id="IPR005522">
    <property type="entry name" value="IPK"/>
</dbReference>
<sequence>MLCLDEATVCKPVVEKELEFYECLPGELHPFTPEYYGVIKVKVLPDGEYISLVGTAPNNYTPKLSSNFKRLRFRRSGSLEQDVGAAGMFEEDAGCNSHATATGMNPWVFRCHRDHLATLAATIEAKNTPQNFLVLENLTWKFRLPCILDLKMGTRQYDDNDSLAKRQRKMVKVVTTTSGKLGVRVGGMQVYQVTSGRFLCRNKFYGRTLSAGGFSAAVRHFLHDGTRLRVEVLPPLIRRLEALVDVLENQTSLRLYTTSLLLLYEGEPVQQPTDKLREKRESMERSSSLEDRAEDIDSDGSSSGLERSSSSGSLSAILVGKEVVTPEDRRGTAATSARKMNRRRSSSCCTEEISAEEPLTDVRIIDFAHSTHKGMSDSVVYSGPDNGFLFGLENMIAILKSIHRDYR</sequence>
<evidence type="ECO:0000313" key="6">
    <source>
        <dbReference type="EMBL" id="KAL1129083.1"/>
    </source>
</evidence>
<dbReference type="EMBL" id="JBFDAA010000009">
    <property type="protein sequence ID" value="KAL1129083.1"/>
    <property type="molecule type" value="Genomic_DNA"/>
</dbReference>
<gene>
    <name evidence="6" type="ORF">AAG570_013614</name>
</gene>
<dbReference type="Proteomes" id="UP001558652">
    <property type="component" value="Unassembled WGS sequence"/>
</dbReference>
<dbReference type="AlphaFoldDB" id="A0ABD0YZ21"/>
<proteinExistence type="inferred from homology"/>
<feature type="region of interest" description="Disordered" evidence="5">
    <location>
        <begin position="271"/>
        <end position="313"/>
    </location>
</feature>
<dbReference type="PANTHER" id="PTHR12400">
    <property type="entry name" value="INOSITOL POLYPHOSPHATE KINASE"/>
    <property type="match status" value="1"/>
</dbReference>
<evidence type="ECO:0000256" key="3">
    <source>
        <dbReference type="ARBA" id="ARBA00022777"/>
    </source>
</evidence>
<evidence type="ECO:0000256" key="5">
    <source>
        <dbReference type="SAM" id="MobiDB-lite"/>
    </source>
</evidence>
<dbReference type="Pfam" id="PF03770">
    <property type="entry name" value="IPK"/>
    <property type="match status" value="1"/>
</dbReference>
<keyword evidence="3 4" id="KW-0418">Kinase</keyword>
<keyword evidence="2 4" id="KW-0808">Transferase</keyword>
<feature type="compositionally biased region" description="Basic and acidic residues" evidence="5">
    <location>
        <begin position="274"/>
        <end position="291"/>
    </location>
</feature>
<dbReference type="PANTHER" id="PTHR12400:SF21">
    <property type="entry name" value="KINASE"/>
    <property type="match status" value="1"/>
</dbReference>
<evidence type="ECO:0000256" key="4">
    <source>
        <dbReference type="RuleBase" id="RU363090"/>
    </source>
</evidence>
<comment type="similarity">
    <text evidence="1 4">Belongs to the inositol phosphokinase (IPK) family.</text>
</comment>